<dbReference type="Proteomes" id="UP000830835">
    <property type="component" value="Unassembled WGS sequence"/>
</dbReference>
<dbReference type="Pfam" id="PF07602">
    <property type="entry name" value="DUF1565"/>
    <property type="match status" value="1"/>
</dbReference>
<feature type="compositionally biased region" description="Polar residues" evidence="4">
    <location>
        <begin position="49"/>
        <end position="58"/>
    </location>
</feature>
<dbReference type="SMART" id="SM00710">
    <property type="entry name" value="PbH1"/>
    <property type="match status" value="5"/>
</dbReference>
<dbReference type="EMBL" id="JAFIRA010000028">
    <property type="protein sequence ID" value="MCJ2543465.1"/>
    <property type="molecule type" value="Genomic_DNA"/>
</dbReference>
<keyword evidence="3" id="KW-0833">Ubl conjugation pathway</keyword>
<feature type="region of interest" description="Disordered" evidence="4">
    <location>
        <begin position="49"/>
        <end position="89"/>
    </location>
</feature>
<sequence>MMISLLSVRLMAGKSSLRVQRLTSSLLLSTTLLLAAGFDPGWAQTSLDTGISGDQTLPSAPPLPDNRPAIFVDAANGSDTRGDGSRNNPFQTITHATQRAPAGSVIQLFPGIYSEQSGEIFPIRLKAGLTLRGDESTLGEGYLITGGGTYISPTVARQNVTMLAETGAEVRGVTMRNEGRRGYALWIESASPRVLNNSFVGSIHDGIFITGASNPWVEGNRFYQNGANGISVLGTSQPTIVNNLFQETGFGLTLDQRSTPIVRNNRILQNRTGVIVGGSARPILRNNLIAQNLETGLTAITTALPDLGTAVDPGNNIFEGNGQYDINNSTRGLRINANGNQLRGQTKGDLDLAGQTTVAAAPTAAPNPISPGALSLPSTPTLPAASAPAATTPTEATPTLPTLTVPETTSPTAIPPTDGAQGTLAQGSGGRILPPAGEAEAATAAPVTASETAPQPQAQEFTAVPFTPDGSTTPALPVAQSPAASSNPSSPPLTDITTLLPPPAQRQSQAAPVAPAPAAPPAPAVAAADSATRFRVLVTPRSSEDLSRLQQLIPGAVETVFNGRNVLQAGLYDSRSQAQSVLDQLLDAGFEAVAEMIFR</sequence>
<dbReference type="NCBIfam" id="TIGR03804">
    <property type="entry name" value="para_beta_helix"/>
    <property type="match status" value="2"/>
</dbReference>
<dbReference type="InterPro" id="IPR011050">
    <property type="entry name" value="Pectin_lyase_fold/virulence"/>
</dbReference>
<feature type="region of interest" description="Disordered" evidence="4">
    <location>
        <begin position="362"/>
        <end position="523"/>
    </location>
</feature>
<dbReference type="PANTHER" id="PTHR22990:SF15">
    <property type="entry name" value="F-BOX ONLY PROTEIN 10"/>
    <property type="match status" value="1"/>
</dbReference>
<dbReference type="RefSeq" id="WP_244350829.1">
    <property type="nucleotide sequence ID" value="NZ_JAFIRA010000028.1"/>
</dbReference>
<dbReference type="InterPro" id="IPR012334">
    <property type="entry name" value="Pectin_lyas_fold"/>
</dbReference>
<dbReference type="PANTHER" id="PTHR22990">
    <property type="entry name" value="F-BOX ONLY PROTEIN"/>
    <property type="match status" value="1"/>
</dbReference>
<dbReference type="SUPFAM" id="SSF51126">
    <property type="entry name" value="Pectin lyase-like"/>
    <property type="match status" value="1"/>
</dbReference>
<evidence type="ECO:0000256" key="4">
    <source>
        <dbReference type="SAM" id="MobiDB-lite"/>
    </source>
</evidence>
<dbReference type="InterPro" id="IPR006626">
    <property type="entry name" value="PbH1"/>
</dbReference>
<dbReference type="Gene3D" id="2.160.20.10">
    <property type="entry name" value="Single-stranded right-handed beta-helix, Pectin lyase-like"/>
    <property type="match status" value="1"/>
</dbReference>
<evidence type="ECO:0000256" key="3">
    <source>
        <dbReference type="ARBA" id="ARBA00022786"/>
    </source>
</evidence>
<feature type="compositionally biased region" description="Low complexity" evidence="4">
    <location>
        <begin position="362"/>
        <end position="412"/>
    </location>
</feature>
<gene>
    <name evidence="6" type="ORF">JX360_11180</name>
</gene>
<dbReference type="InterPro" id="IPR051550">
    <property type="entry name" value="SCF-Subunits/Alg-Epimerases"/>
</dbReference>
<dbReference type="InterPro" id="IPR022441">
    <property type="entry name" value="Para_beta_helix_rpt-2"/>
</dbReference>
<reference evidence="6" key="1">
    <citation type="submission" date="2021-02" db="EMBL/GenBank/DDBJ databases">
        <title>The CRISPR/cas machinery reduction and long-range gene transfer in the hot spring cyanobacterium Synechococcus.</title>
        <authorList>
            <person name="Dvorak P."/>
            <person name="Jahodarova E."/>
            <person name="Hasler P."/>
            <person name="Poulickova A."/>
        </authorList>
    </citation>
    <scope>NUCLEOTIDE SEQUENCE</scope>
    <source>
        <strain evidence="6">Rupite</strain>
    </source>
</reference>
<feature type="domain" description="DUF1565" evidence="5">
    <location>
        <begin position="76"/>
        <end position="342"/>
    </location>
</feature>
<evidence type="ECO:0000256" key="2">
    <source>
        <dbReference type="ARBA" id="ARBA00022737"/>
    </source>
</evidence>
<evidence type="ECO:0000256" key="1">
    <source>
        <dbReference type="ARBA" id="ARBA00004906"/>
    </source>
</evidence>
<evidence type="ECO:0000259" key="5">
    <source>
        <dbReference type="Pfam" id="PF07602"/>
    </source>
</evidence>
<dbReference type="InterPro" id="IPR011459">
    <property type="entry name" value="DUF1565"/>
</dbReference>
<name>A0ABT0CCH0_THEVL</name>
<dbReference type="Gene3D" id="3.30.1910.20">
    <property type="entry name" value="asparaginyl-tRNA synthetase, N-terminal domain"/>
    <property type="match status" value="1"/>
</dbReference>
<keyword evidence="2" id="KW-0677">Repeat</keyword>
<evidence type="ECO:0000313" key="7">
    <source>
        <dbReference type="Proteomes" id="UP000830835"/>
    </source>
</evidence>
<keyword evidence="7" id="KW-1185">Reference proteome</keyword>
<comment type="pathway">
    <text evidence="1">Protein modification; protein ubiquitination.</text>
</comment>
<evidence type="ECO:0000313" key="6">
    <source>
        <dbReference type="EMBL" id="MCJ2543465.1"/>
    </source>
</evidence>
<organism evidence="6 7">
    <name type="scientific">Thermostichus vulcanus str. 'Rupite'</name>
    <dbReference type="NCBI Taxonomy" id="2813851"/>
    <lineage>
        <taxon>Bacteria</taxon>
        <taxon>Bacillati</taxon>
        <taxon>Cyanobacteriota</taxon>
        <taxon>Cyanophyceae</taxon>
        <taxon>Thermostichales</taxon>
        <taxon>Thermostichaceae</taxon>
        <taxon>Thermostichus</taxon>
    </lineage>
</organism>
<feature type="compositionally biased region" description="Low complexity" evidence="4">
    <location>
        <begin position="477"/>
        <end position="513"/>
    </location>
</feature>
<accession>A0ABT0CCH0</accession>
<feature type="compositionally biased region" description="Low complexity" evidence="4">
    <location>
        <begin position="434"/>
        <end position="454"/>
    </location>
</feature>
<proteinExistence type="predicted"/>
<comment type="caution">
    <text evidence="6">The sequence shown here is derived from an EMBL/GenBank/DDBJ whole genome shotgun (WGS) entry which is preliminary data.</text>
</comment>
<feature type="compositionally biased region" description="Pro residues" evidence="4">
    <location>
        <begin position="514"/>
        <end position="523"/>
    </location>
</feature>
<protein>
    <submittedName>
        <fullName evidence="6">DUF1565 domain-containing protein</fullName>
    </submittedName>
</protein>